<accession>R7QNY4</accession>
<gene>
    <name evidence="1" type="ORF">CHC_T00001290001</name>
</gene>
<reference evidence="2" key="1">
    <citation type="journal article" date="2013" name="Proc. Natl. Acad. Sci. U.S.A.">
        <title>Genome structure and metabolic features in the red seaweed Chondrus crispus shed light on evolution of the Archaeplastida.</title>
        <authorList>
            <person name="Collen J."/>
            <person name="Porcel B."/>
            <person name="Carre W."/>
            <person name="Ball S.G."/>
            <person name="Chaparro C."/>
            <person name="Tonon T."/>
            <person name="Barbeyron T."/>
            <person name="Michel G."/>
            <person name="Noel B."/>
            <person name="Valentin K."/>
            <person name="Elias M."/>
            <person name="Artiguenave F."/>
            <person name="Arun A."/>
            <person name="Aury J.M."/>
            <person name="Barbosa-Neto J.F."/>
            <person name="Bothwell J.H."/>
            <person name="Bouget F.Y."/>
            <person name="Brillet L."/>
            <person name="Cabello-Hurtado F."/>
            <person name="Capella-Gutierrez S."/>
            <person name="Charrier B."/>
            <person name="Cladiere L."/>
            <person name="Cock J.M."/>
            <person name="Coelho S.M."/>
            <person name="Colleoni C."/>
            <person name="Czjzek M."/>
            <person name="Da Silva C."/>
            <person name="Delage L."/>
            <person name="Denoeud F."/>
            <person name="Deschamps P."/>
            <person name="Dittami S.M."/>
            <person name="Gabaldon T."/>
            <person name="Gachon C.M."/>
            <person name="Groisillier A."/>
            <person name="Herve C."/>
            <person name="Jabbari K."/>
            <person name="Katinka M."/>
            <person name="Kloareg B."/>
            <person name="Kowalczyk N."/>
            <person name="Labadie K."/>
            <person name="Leblanc C."/>
            <person name="Lopez P.J."/>
            <person name="McLachlan D.H."/>
            <person name="Meslet-Cladiere L."/>
            <person name="Moustafa A."/>
            <person name="Nehr Z."/>
            <person name="Nyvall Collen P."/>
            <person name="Panaud O."/>
            <person name="Partensky F."/>
            <person name="Poulain J."/>
            <person name="Rensing S.A."/>
            <person name="Rousvoal S."/>
            <person name="Samson G."/>
            <person name="Symeonidi A."/>
            <person name="Weissenbach J."/>
            <person name="Zambounis A."/>
            <person name="Wincker P."/>
            <person name="Boyen C."/>
        </authorList>
    </citation>
    <scope>NUCLEOTIDE SEQUENCE [LARGE SCALE GENOMIC DNA]</scope>
    <source>
        <strain evidence="2">cv. Stackhouse</strain>
    </source>
</reference>
<sequence length="70" mass="7490">MNRCPLPPLLHSSVTARAKERMPSPSISSPLYAAAAFRTTSNLPRALYEAGYGGSNQTNSSLCTTLYMPA</sequence>
<dbReference type="RefSeq" id="XP_005719001.1">
    <property type="nucleotide sequence ID" value="XM_005718944.1"/>
</dbReference>
<dbReference type="AlphaFoldDB" id="R7QNY4"/>
<dbReference type="Gramene" id="CDF39090">
    <property type="protein sequence ID" value="CDF39090"/>
    <property type="gene ID" value="CHC_T00001290001"/>
</dbReference>
<organism evidence="1 2">
    <name type="scientific">Chondrus crispus</name>
    <name type="common">Carrageen Irish moss</name>
    <name type="synonym">Polymorpha crispa</name>
    <dbReference type="NCBI Taxonomy" id="2769"/>
    <lineage>
        <taxon>Eukaryota</taxon>
        <taxon>Rhodophyta</taxon>
        <taxon>Florideophyceae</taxon>
        <taxon>Rhodymeniophycidae</taxon>
        <taxon>Gigartinales</taxon>
        <taxon>Gigartinaceae</taxon>
        <taxon>Chondrus</taxon>
    </lineage>
</organism>
<dbReference type="Proteomes" id="UP000012073">
    <property type="component" value="Unassembled WGS sequence"/>
</dbReference>
<protein>
    <submittedName>
        <fullName evidence="1">Uncharacterized protein</fullName>
    </submittedName>
</protein>
<proteinExistence type="predicted"/>
<keyword evidence="2" id="KW-1185">Reference proteome</keyword>
<evidence type="ECO:0000313" key="2">
    <source>
        <dbReference type="Proteomes" id="UP000012073"/>
    </source>
</evidence>
<dbReference type="EMBL" id="HG001999">
    <property type="protein sequence ID" value="CDF39090.1"/>
    <property type="molecule type" value="Genomic_DNA"/>
</dbReference>
<name>R7QNY4_CHOCR</name>
<dbReference type="KEGG" id="ccp:CHC_T00001290001"/>
<dbReference type="GeneID" id="17326720"/>
<evidence type="ECO:0000313" key="1">
    <source>
        <dbReference type="EMBL" id="CDF39090.1"/>
    </source>
</evidence>